<evidence type="ECO:0000259" key="2">
    <source>
        <dbReference type="Pfam" id="PF13309"/>
    </source>
</evidence>
<proteinExistence type="predicted"/>
<dbReference type="InterPro" id="IPR039446">
    <property type="entry name" value="DauR-like"/>
</dbReference>
<accession>A0A1B9NIU5</accession>
<dbReference type="InterPro" id="IPR013559">
    <property type="entry name" value="YheO"/>
</dbReference>
<dbReference type="Pfam" id="PF13309">
    <property type="entry name" value="HTH_22"/>
    <property type="match status" value="1"/>
</dbReference>
<protein>
    <recommendedName>
        <fullName evidence="5">Transcriptional regulator</fullName>
    </recommendedName>
</protein>
<dbReference type="Proteomes" id="UP000093355">
    <property type="component" value="Unassembled WGS sequence"/>
</dbReference>
<name>A0A1B9NIU5_9MICO</name>
<dbReference type="AlphaFoldDB" id="A0A1B9NIU5"/>
<evidence type="ECO:0000313" key="4">
    <source>
        <dbReference type="Proteomes" id="UP000093355"/>
    </source>
</evidence>
<feature type="domain" description="Transcriptional regulator DauR-like HTH" evidence="2">
    <location>
        <begin position="158"/>
        <end position="218"/>
    </location>
</feature>
<feature type="domain" description="YheO-like" evidence="1">
    <location>
        <begin position="12"/>
        <end position="116"/>
    </location>
</feature>
<sequence>MQDERERLIRVFSDLVQPLGRSLPSSIEVVLHDLEKLPNSIVAVHGDVTGRRVGDPATDLLLQKVAAGDFEHAVGYSTRLPDGRCLRSTTMILRDSTGTPVAALCLNSDVSVWQALGRLASDMGGLALPDPDAAPAAAPEVAAAPEEVFPRDVDELASHLIHQAIVEQNVPVDLMRKEHKIAVVRTLKDRGMFMLRDAVEMIATSLGVTRFTIYNYLNELEDEQTPAPTEAAPKRKRASR</sequence>
<gene>
    <name evidence="3" type="ORF">A7J15_11650</name>
</gene>
<dbReference type="PANTHER" id="PTHR35568:SF1">
    <property type="entry name" value="TRANSCRIPTIONAL REGULATOR DAUR"/>
    <property type="match status" value="1"/>
</dbReference>
<evidence type="ECO:0000259" key="1">
    <source>
        <dbReference type="Pfam" id="PF08348"/>
    </source>
</evidence>
<evidence type="ECO:0008006" key="5">
    <source>
        <dbReference type="Google" id="ProtNLM"/>
    </source>
</evidence>
<dbReference type="InterPro" id="IPR039445">
    <property type="entry name" value="DauR-like_HTH"/>
</dbReference>
<dbReference type="STRING" id="904291.A7J15_11650"/>
<comment type="caution">
    <text evidence="3">The sequence shown here is derived from an EMBL/GenBank/DDBJ whole genome shotgun (WGS) entry which is preliminary data.</text>
</comment>
<dbReference type="PANTHER" id="PTHR35568">
    <property type="entry name" value="TRANSCRIPTIONAL REGULATOR DAUR"/>
    <property type="match status" value="1"/>
</dbReference>
<dbReference type="Pfam" id="PF08348">
    <property type="entry name" value="PAS_6"/>
    <property type="match status" value="1"/>
</dbReference>
<reference evidence="3 4" key="1">
    <citation type="submission" date="2016-05" db="EMBL/GenBank/DDBJ databases">
        <authorList>
            <person name="Lavstsen T."/>
            <person name="Jespersen J.S."/>
        </authorList>
    </citation>
    <scope>NUCLEOTIDE SEQUENCE [LARGE SCALE GENOMIC DNA]</scope>
    <source>
        <strain evidence="3 4">YLB-01</strain>
    </source>
</reference>
<dbReference type="EMBL" id="LXMD01000002">
    <property type="protein sequence ID" value="OCG76494.1"/>
    <property type="molecule type" value="Genomic_DNA"/>
</dbReference>
<organism evidence="3 4">
    <name type="scientific">Microbacterium sediminis</name>
    <dbReference type="NCBI Taxonomy" id="904291"/>
    <lineage>
        <taxon>Bacteria</taxon>
        <taxon>Bacillati</taxon>
        <taxon>Actinomycetota</taxon>
        <taxon>Actinomycetes</taxon>
        <taxon>Micrococcales</taxon>
        <taxon>Microbacteriaceae</taxon>
        <taxon>Microbacterium</taxon>
    </lineage>
</organism>
<keyword evidence="4" id="KW-1185">Reference proteome</keyword>
<evidence type="ECO:0000313" key="3">
    <source>
        <dbReference type="EMBL" id="OCG76494.1"/>
    </source>
</evidence>